<dbReference type="EMBL" id="JAVRHX010000007">
    <property type="protein sequence ID" value="MDT0596461.1"/>
    <property type="molecule type" value="Genomic_DNA"/>
</dbReference>
<organism evidence="1 2">
    <name type="scientific">Glaciecola petra</name>
    <dbReference type="NCBI Taxonomy" id="3075602"/>
    <lineage>
        <taxon>Bacteria</taxon>
        <taxon>Pseudomonadati</taxon>
        <taxon>Pseudomonadota</taxon>
        <taxon>Gammaproteobacteria</taxon>
        <taxon>Alteromonadales</taxon>
        <taxon>Alteromonadaceae</taxon>
        <taxon>Glaciecola</taxon>
    </lineage>
</organism>
<proteinExistence type="predicted"/>
<evidence type="ECO:0000313" key="1">
    <source>
        <dbReference type="EMBL" id="MDT0596461.1"/>
    </source>
</evidence>
<gene>
    <name evidence="1" type="ORF">RM552_16520</name>
</gene>
<evidence type="ECO:0008006" key="3">
    <source>
        <dbReference type="Google" id="ProtNLM"/>
    </source>
</evidence>
<keyword evidence="2" id="KW-1185">Reference proteome</keyword>
<dbReference type="Proteomes" id="UP001253545">
    <property type="component" value="Unassembled WGS sequence"/>
</dbReference>
<evidence type="ECO:0000313" key="2">
    <source>
        <dbReference type="Proteomes" id="UP001253545"/>
    </source>
</evidence>
<reference evidence="1 2" key="1">
    <citation type="submission" date="2023-09" db="EMBL/GenBank/DDBJ databases">
        <authorList>
            <person name="Rey-Velasco X."/>
        </authorList>
    </citation>
    <scope>NUCLEOTIDE SEQUENCE [LARGE SCALE GENOMIC DNA]</scope>
    <source>
        <strain evidence="1 2">P117</strain>
    </source>
</reference>
<sequence length="60" mass="6818">MLTMLESGQTIRSVWIDAFMNALDEVEGHSEGNCGLIITGQNKFFNIGLNLEHVKFRMPY</sequence>
<dbReference type="RefSeq" id="WP_311369985.1">
    <property type="nucleotide sequence ID" value="NZ_JAVRHX010000007.1"/>
</dbReference>
<protein>
    <recommendedName>
        <fullName evidence="3">Enoyl-CoA hydratase</fullName>
    </recommendedName>
</protein>
<comment type="caution">
    <text evidence="1">The sequence shown here is derived from an EMBL/GenBank/DDBJ whole genome shotgun (WGS) entry which is preliminary data.</text>
</comment>
<name>A0ABU2ZUZ3_9ALTE</name>
<accession>A0ABU2ZUZ3</accession>